<reference evidence="1 2" key="1">
    <citation type="submission" date="2023-08" db="EMBL/GenBank/DDBJ databases">
        <title>Complete genome sequences of 12 bacterial strains from the honey bee gut, resolved with long-read nanopore sequencing.</title>
        <authorList>
            <person name="Kwong W.K."/>
            <person name="Acheampong S."/>
            <person name="Polat M.F."/>
        </authorList>
    </citation>
    <scope>NUCLEOTIDE SEQUENCE [LARGE SCALE GENOMIC DNA]</scope>
    <source>
        <strain evidence="2">wkB9</strain>
    </source>
</reference>
<name>A0ABD7YYZ1_9NEIS</name>
<sequence>MKQRLGHAYAMMASPKILLSDEPRAGADPLRQQDLWKMVFD</sequence>
<dbReference type="Proteomes" id="UP001229773">
    <property type="component" value="Chromosome"/>
</dbReference>
<dbReference type="GeneID" id="77100010"/>
<proteinExistence type="predicted"/>
<gene>
    <name evidence="1" type="ORF">RAM05_06330</name>
</gene>
<dbReference type="InterPro" id="IPR027417">
    <property type="entry name" value="P-loop_NTPase"/>
</dbReference>
<accession>A0ABD7YYZ1</accession>
<dbReference type="Gene3D" id="3.40.50.300">
    <property type="entry name" value="P-loop containing nucleotide triphosphate hydrolases"/>
    <property type="match status" value="1"/>
</dbReference>
<organism evidence="1 2">
    <name type="scientific">Snodgrassella alvi</name>
    <dbReference type="NCBI Taxonomy" id="1196083"/>
    <lineage>
        <taxon>Bacteria</taxon>
        <taxon>Pseudomonadati</taxon>
        <taxon>Pseudomonadota</taxon>
        <taxon>Betaproteobacteria</taxon>
        <taxon>Neisseriales</taxon>
        <taxon>Neisseriaceae</taxon>
        <taxon>Snodgrassella</taxon>
    </lineage>
</organism>
<evidence type="ECO:0000313" key="1">
    <source>
        <dbReference type="EMBL" id="WLS97491.1"/>
    </source>
</evidence>
<evidence type="ECO:0000313" key="2">
    <source>
        <dbReference type="Proteomes" id="UP001229773"/>
    </source>
</evidence>
<dbReference type="SUPFAM" id="SSF52540">
    <property type="entry name" value="P-loop containing nucleoside triphosphate hydrolases"/>
    <property type="match status" value="1"/>
</dbReference>
<dbReference type="AlphaFoldDB" id="A0ABD7YYZ1"/>
<dbReference type="RefSeq" id="WP_255517923.1">
    <property type="nucleotide sequence ID" value="NZ_CP132375.1"/>
</dbReference>
<dbReference type="EMBL" id="CP132375">
    <property type="protein sequence ID" value="WLS97491.1"/>
    <property type="molecule type" value="Genomic_DNA"/>
</dbReference>
<protein>
    <submittedName>
        <fullName evidence="1">Uncharacterized protein</fullName>
    </submittedName>
</protein>